<dbReference type="OrthoDB" id="10013941at2759"/>
<evidence type="ECO:0000313" key="13">
    <source>
        <dbReference type="EMBL" id="KAI1892531.1"/>
    </source>
</evidence>
<keyword evidence="11" id="KW-0464">Manganese</keyword>
<dbReference type="GO" id="GO:0031982">
    <property type="term" value="C:vesicle"/>
    <property type="evidence" value="ECO:0007669"/>
    <property type="project" value="TreeGrafter"/>
</dbReference>
<accession>A0A8T3D738</accession>
<evidence type="ECO:0000256" key="9">
    <source>
        <dbReference type="PIRSR" id="PIRSR605076-1"/>
    </source>
</evidence>
<feature type="binding site" evidence="10">
    <location>
        <position position="227"/>
    </location>
    <ligand>
        <name>an alpha-L-fucosyl-(1-&gt;2)-beta-D-galactosyl derivative</name>
        <dbReference type="ChEBI" id="CHEBI:140327"/>
    </ligand>
</feature>
<dbReference type="GO" id="GO:0046872">
    <property type="term" value="F:metal ion binding"/>
    <property type="evidence" value="ECO:0007669"/>
    <property type="project" value="UniProtKB-KW"/>
</dbReference>
<sequence length="344" mass="40148">MRLLPQVALSLPTIRQFSRLRLFFGLCVLVLLLFTVIGPSIRFFHSPIRKCHLPPGVMLQLQDHVDNSLNFWTRPDVETCTPWGAPIMWDGMFDPKVYDEHHKKMGTSVALTVFAVGRYLKTYLKDFLTSAETYFMVGLQVTYYVFTDVPGEVPLLQLQAGRTLEIIRVDQHKRWQDISMMRMRTIADTIETHMRHQHQYIFCLDVDQVFVGPFGSEALGESVALLHAYFYRSTPGDYTYDRNPNSTAYMVTGDFYYHAAVFGGTWQRVRNLTESCHQGIMKDKSNNVEALWHDESHLNKYFWLHKPSKVLSPEYCWAREIGYNSDVRIQRLLWAEKHYSTLRT</sequence>
<reference evidence="13" key="1">
    <citation type="submission" date="2021-01" db="EMBL/GenBank/DDBJ databases">
        <authorList>
            <person name="Zahm M."/>
            <person name="Roques C."/>
            <person name="Cabau C."/>
            <person name="Klopp C."/>
            <person name="Donnadieu C."/>
            <person name="Jouanno E."/>
            <person name="Lampietro C."/>
            <person name="Louis A."/>
            <person name="Herpin A."/>
            <person name="Echchiki A."/>
            <person name="Berthelot C."/>
            <person name="Parey E."/>
            <person name="Roest-Crollius H."/>
            <person name="Braasch I."/>
            <person name="Postlethwait J."/>
            <person name="Bobe J."/>
            <person name="Montfort J."/>
            <person name="Bouchez O."/>
            <person name="Begum T."/>
            <person name="Mejri S."/>
            <person name="Adams A."/>
            <person name="Chen W.-J."/>
            <person name="Guiguen Y."/>
        </authorList>
    </citation>
    <scope>NUCLEOTIDE SEQUENCE</scope>
    <source>
        <tissue evidence="13">Blood</tissue>
    </source>
</reference>
<evidence type="ECO:0000256" key="8">
    <source>
        <dbReference type="ARBA" id="ARBA00023136"/>
    </source>
</evidence>
<feature type="binding site" evidence="10">
    <location>
        <position position="119"/>
    </location>
    <ligand>
        <name>UDP-N-acetyl-alpha-D-galactosamine</name>
        <dbReference type="ChEBI" id="CHEBI:67138"/>
    </ligand>
</feature>
<keyword evidence="14" id="KW-1185">Reference proteome</keyword>
<comment type="subcellular location">
    <subcellularLocation>
        <location evidence="1">Membrane</location>
        <topology evidence="1">Single-pass type II membrane protein</topology>
    </subcellularLocation>
</comment>
<feature type="binding site" evidence="10">
    <location>
        <position position="295"/>
    </location>
    <ligand>
        <name>an alpha-L-fucosyl-(1-&gt;2)-beta-D-galactosyl derivative</name>
        <dbReference type="ChEBI" id="CHEBI:140327"/>
    </ligand>
</feature>
<evidence type="ECO:0008006" key="15">
    <source>
        <dbReference type="Google" id="ProtNLM"/>
    </source>
</evidence>
<evidence type="ECO:0000256" key="1">
    <source>
        <dbReference type="ARBA" id="ARBA00004606"/>
    </source>
</evidence>
<dbReference type="PANTHER" id="PTHR10462">
    <property type="entry name" value="GLYCOSYLTRANSFERASE-RELATED"/>
    <property type="match status" value="1"/>
</dbReference>
<dbReference type="PANTHER" id="PTHR10462:SF33">
    <property type="entry name" value="ALPHA-1,3-GALACTOSYLTRANSFERASE 2"/>
    <property type="match status" value="1"/>
</dbReference>
<gene>
    <name evidence="13" type="ORF">AGOR_G00134550</name>
</gene>
<evidence type="ECO:0000256" key="12">
    <source>
        <dbReference type="SAM" id="Phobius"/>
    </source>
</evidence>
<keyword evidence="8 12" id="KW-0472">Membrane</keyword>
<feature type="binding site" evidence="10">
    <location>
        <position position="239"/>
    </location>
    <ligand>
        <name>an alpha-L-fucosyl-(1-&gt;2)-beta-D-galactosyl derivative</name>
        <dbReference type="ChEBI" id="CHEBI:140327"/>
    </ligand>
</feature>
<dbReference type="InterPro" id="IPR029044">
    <property type="entry name" value="Nucleotide-diphossugar_trans"/>
</dbReference>
<proteinExistence type="inferred from homology"/>
<keyword evidence="4" id="KW-0808">Transferase</keyword>
<evidence type="ECO:0000256" key="5">
    <source>
        <dbReference type="ARBA" id="ARBA00022692"/>
    </source>
</evidence>
<evidence type="ECO:0000256" key="2">
    <source>
        <dbReference type="ARBA" id="ARBA00010413"/>
    </source>
</evidence>
<evidence type="ECO:0000256" key="3">
    <source>
        <dbReference type="ARBA" id="ARBA00022676"/>
    </source>
</evidence>
<dbReference type="EMBL" id="JAERUA010000012">
    <property type="protein sequence ID" value="KAI1892531.1"/>
    <property type="molecule type" value="Genomic_DNA"/>
</dbReference>
<feature type="binding site" evidence="11">
    <location>
        <position position="205"/>
    </location>
    <ligand>
        <name>Mn(2+)</name>
        <dbReference type="ChEBI" id="CHEBI:29035"/>
    </ligand>
</feature>
<keyword evidence="5 12" id="KW-0812">Transmembrane</keyword>
<name>A0A8T3D738_9TELE</name>
<feature type="active site" description="Nucleophile" evidence="9">
    <location>
        <position position="295"/>
    </location>
</feature>
<dbReference type="GO" id="GO:0005975">
    <property type="term" value="P:carbohydrate metabolic process"/>
    <property type="evidence" value="ECO:0007669"/>
    <property type="project" value="InterPro"/>
</dbReference>
<evidence type="ECO:0000256" key="10">
    <source>
        <dbReference type="PIRSR" id="PIRSR605076-2"/>
    </source>
</evidence>
<evidence type="ECO:0000256" key="6">
    <source>
        <dbReference type="ARBA" id="ARBA00022968"/>
    </source>
</evidence>
<dbReference type="FunFam" id="3.90.550.10:FF:000022">
    <property type="entry name" value="Histo-blood group ABO system transferase"/>
    <property type="match status" value="1"/>
</dbReference>
<dbReference type="AlphaFoldDB" id="A0A8T3D738"/>
<organism evidence="13 14">
    <name type="scientific">Albula goreensis</name>
    <dbReference type="NCBI Taxonomy" id="1534307"/>
    <lineage>
        <taxon>Eukaryota</taxon>
        <taxon>Metazoa</taxon>
        <taxon>Chordata</taxon>
        <taxon>Craniata</taxon>
        <taxon>Vertebrata</taxon>
        <taxon>Euteleostomi</taxon>
        <taxon>Actinopterygii</taxon>
        <taxon>Neopterygii</taxon>
        <taxon>Teleostei</taxon>
        <taxon>Albuliformes</taxon>
        <taxon>Albulidae</taxon>
        <taxon>Albula</taxon>
    </lineage>
</organism>
<feature type="binding site" evidence="11">
    <location>
        <position position="207"/>
    </location>
    <ligand>
        <name>Mn(2+)</name>
        <dbReference type="ChEBI" id="CHEBI:29035"/>
    </ligand>
</feature>
<keyword evidence="11" id="KW-0479">Metal-binding</keyword>
<feature type="binding site" evidence="10">
    <location>
        <begin position="205"/>
        <end position="207"/>
    </location>
    <ligand>
        <name>UDP-N-acetyl-alpha-D-galactosamine</name>
        <dbReference type="ChEBI" id="CHEBI:67138"/>
    </ligand>
</feature>
<dbReference type="InterPro" id="IPR005076">
    <property type="entry name" value="Glyco_trans_6"/>
</dbReference>
<dbReference type="GO" id="GO:0016020">
    <property type="term" value="C:membrane"/>
    <property type="evidence" value="ECO:0007669"/>
    <property type="project" value="UniProtKB-SubCell"/>
</dbReference>
<keyword evidence="6" id="KW-0735">Signal-anchor</keyword>
<dbReference type="SUPFAM" id="SSF53448">
    <property type="entry name" value="Nucleotide-diphospho-sugar transferases"/>
    <property type="match status" value="1"/>
</dbReference>
<comment type="cofactor">
    <cofactor evidence="11">
        <name>Mn(2+)</name>
        <dbReference type="ChEBI" id="CHEBI:29035"/>
    </cofactor>
    <text evidence="11">Binds 1 Mn(2+) ion per subunit.</text>
</comment>
<comment type="similarity">
    <text evidence="2">Belongs to the glycosyltransferase 6 family.</text>
</comment>
<evidence type="ECO:0000256" key="11">
    <source>
        <dbReference type="PIRSR" id="PIRSR605076-3"/>
    </source>
</evidence>
<dbReference type="Pfam" id="PF03414">
    <property type="entry name" value="Glyco_transf_6"/>
    <property type="match status" value="1"/>
</dbReference>
<feature type="binding site" evidence="10">
    <location>
        <begin position="114"/>
        <end position="116"/>
    </location>
    <ligand>
        <name>UDP-N-acetyl-alpha-D-galactosamine</name>
        <dbReference type="ChEBI" id="CHEBI:67138"/>
    </ligand>
</feature>
<evidence type="ECO:0000313" key="14">
    <source>
        <dbReference type="Proteomes" id="UP000829720"/>
    </source>
</evidence>
<feature type="transmembrane region" description="Helical" evidence="12">
    <location>
        <begin position="20"/>
        <end position="41"/>
    </location>
</feature>
<dbReference type="Gene3D" id="3.90.550.10">
    <property type="entry name" value="Spore Coat Polysaccharide Biosynthesis Protein SpsA, Chain A"/>
    <property type="match status" value="1"/>
</dbReference>
<evidence type="ECO:0000256" key="7">
    <source>
        <dbReference type="ARBA" id="ARBA00022989"/>
    </source>
</evidence>
<dbReference type="GO" id="GO:0016758">
    <property type="term" value="F:hexosyltransferase activity"/>
    <property type="evidence" value="ECO:0007669"/>
    <property type="project" value="InterPro"/>
</dbReference>
<keyword evidence="7 12" id="KW-1133">Transmembrane helix</keyword>
<protein>
    <recommendedName>
        <fullName evidence="15">Alpha 1,3-galactosyltransferase 2</fullName>
    </recommendedName>
</protein>
<dbReference type="Proteomes" id="UP000829720">
    <property type="component" value="Unassembled WGS sequence"/>
</dbReference>
<comment type="caution">
    <text evidence="13">The sequence shown here is derived from an EMBL/GenBank/DDBJ whole genome shotgun (WGS) entry which is preliminary data.</text>
</comment>
<dbReference type="GO" id="GO:0005794">
    <property type="term" value="C:Golgi apparatus"/>
    <property type="evidence" value="ECO:0007669"/>
    <property type="project" value="TreeGrafter"/>
</dbReference>
<evidence type="ECO:0000256" key="4">
    <source>
        <dbReference type="ARBA" id="ARBA00022679"/>
    </source>
</evidence>
<keyword evidence="3" id="KW-0328">Glycosyltransferase</keyword>